<feature type="region of interest" description="Disordered" evidence="1">
    <location>
        <begin position="73"/>
        <end position="167"/>
    </location>
</feature>
<dbReference type="EMBL" id="KB535576">
    <property type="protein sequence ID" value="EMP33538.1"/>
    <property type="molecule type" value="Genomic_DNA"/>
</dbReference>
<feature type="domain" description="SEA" evidence="2">
    <location>
        <begin position="545"/>
        <end position="666"/>
    </location>
</feature>
<feature type="compositionally biased region" description="Polar residues" evidence="1">
    <location>
        <begin position="143"/>
        <end position="161"/>
    </location>
</feature>
<evidence type="ECO:0000256" key="1">
    <source>
        <dbReference type="SAM" id="MobiDB-lite"/>
    </source>
</evidence>
<dbReference type="InterPro" id="IPR036364">
    <property type="entry name" value="SEA_dom_sf"/>
</dbReference>
<proteinExistence type="predicted"/>
<gene>
    <name evidence="3" type="ORF">UY3_09330</name>
</gene>
<dbReference type="eggNOG" id="ENOG502RD3J">
    <property type="taxonomic scope" value="Eukaryota"/>
</dbReference>
<feature type="compositionally biased region" description="Low complexity" evidence="1">
    <location>
        <begin position="260"/>
        <end position="275"/>
    </location>
</feature>
<feature type="compositionally biased region" description="Polar residues" evidence="1">
    <location>
        <begin position="20"/>
        <end position="41"/>
    </location>
</feature>
<dbReference type="PANTHER" id="PTHR14672">
    <property type="entry name" value="MUCIN-16"/>
    <property type="match status" value="1"/>
</dbReference>
<feature type="domain" description="SEA" evidence="2">
    <location>
        <begin position="946"/>
        <end position="1059"/>
    </location>
</feature>
<organism evidence="3 4">
    <name type="scientific">Chelonia mydas</name>
    <name type="common">Green sea-turtle</name>
    <name type="synonym">Chelonia agassizi</name>
    <dbReference type="NCBI Taxonomy" id="8469"/>
    <lineage>
        <taxon>Eukaryota</taxon>
        <taxon>Metazoa</taxon>
        <taxon>Chordata</taxon>
        <taxon>Craniata</taxon>
        <taxon>Vertebrata</taxon>
        <taxon>Euteleostomi</taxon>
        <taxon>Archelosauria</taxon>
        <taxon>Testudinata</taxon>
        <taxon>Testudines</taxon>
        <taxon>Cryptodira</taxon>
        <taxon>Durocryptodira</taxon>
        <taxon>Americhelydia</taxon>
        <taxon>Chelonioidea</taxon>
        <taxon>Cheloniidae</taxon>
        <taxon>Chelonia</taxon>
    </lineage>
</organism>
<feature type="region of interest" description="Disordered" evidence="1">
    <location>
        <begin position="260"/>
        <end position="291"/>
    </location>
</feature>
<feature type="region of interest" description="Disordered" evidence="1">
    <location>
        <begin position="454"/>
        <end position="500"/>
    </location>
</feature>
<evidence type="ECO:0000259" key="2">
    <source>
        <dbReference type="PROSITE" id="PS50024"/>
    </source>
</evidence>
<dbReference type="FunFam" id="3.30.70.960:FF:000003">
    <property type="entry name" value="MUC16 isoform 1"/>
    <property type="match status" value="1"/>
</dbReference>
<dbReference type="Pfam" id="PF01390">
    <property type="entry name" value="SEA"/>
    <property type="match status" value="5"/>
</dbReference>
<feature type="domain" description="SEA" evidence="2">
    <location>
        <begin position="682"/>
        <end position="803"/>
    </location>
</feature>
<evidence type="ECO:0000313" key="4">
    <source>
        <dbReference type="Proteomes" id="UP000031443"/>
    </source>
</evidence>
<feature type="compositionally biased region" description="Low complexity" evidence="1">
    <location>
        <begin position="1"/>
        <end position="19"/>
    </location>
</feature>
<dbReference type="SUPFAM" id="SSF82671">
    <property type="entry name" value="SEA domain"/>
    <property type="match status" value="5"/>
</dbReference>
<keyword evidence="4" id="KW-1185">Reference proteome</keyword>
<dbReference type="Proteomes" id="UP000031443">
    <property type="component" value="Unassembled WGS sequence"/>
</dbReference>
<dbReference type="AlphaFoldDB" id="M7BNE3"/>
<feature type="domain" description="SEA" evidence="2">
    <location>
        <begin position="1072"/>
        <end position="1194"/>
    </location>
</feature>
<dbReference type="PANTHER" id="PTHR14672:SF1">
    <property type="entry name" value="MUCIN-16"/>
    <property type="match status" value="1"/>
</dbReference>
<feature type="compositionally biased region" description="Low complexity" evidence="1">
    <location>
        <begin position="466"/>
        <end position="493"/>
    </location>
</feature>
<feature type="domain" description="SEA" evidence="2">
    <location>
        <begin position="810"/>
        <end position="930"/>
    </location>
</feature>
<feature type="compositionally biased region" description="Low complexity" evidence="1">
    <location>
        <begin position="400"/>
        <end position="414"/>
    </location>
</feature>
<accession>M7BNE3</accession>
<dbReference type="PROSITE" id="PS50024">
    <property type="entry name" value="SEA"/>
    <property type="match status" value="5"/>
</dbReference>
<feature type="region of interest" description="Disordered" evidence="1">
    <location>
        <begin position="1193"/>
        <end position="1212"/>
    </location>
</feature>
<dbReference type="Gene3D" id="3.30.70.960">
    <property type="entry name" value="SEA domain"/>
    <property type="match status" value="5"/>
</dbReference>
<dbReference type="STRING" id="8469.M7BNE3"/>
<evidence type="ECO:0000313" key="3">
    <source>
        <dbReference type="EMBL" id="EMP33538.1"/>
    </source>
</evidence>
<feature type="compositionally biased region" description="Polar residues" evidence="1">
    <location>
        <begin position="276"/>
        <end position="291"/>
    </location>
</feature>
<protein>
    <submittedName>
        <fullName evidence="3">Mucin-16</fullName>
    </submittedName>
</protein>
<feature type="compositionally biased region" description="Low complexity" evidence="1">
    <location>
        <begin position="124"/>
        <end position="142"/>
    </location>
</feature>
<name>M7BNE3_CHEMY</name>
<feature type="region of interest" description="Disordered" evidence="1">
    <location>
        <begin position="1"/>
        <end position="43"/>
    </location>
</feature>
<sequence>MISTTTIEETTTVSISTISQPESTAVSTRTTGETSTSPLEMTSTAETTAITSSTRVEETTPPPLPTTTLLRTTAAATSSTSETSTAALETSSPKETTAVTGTTAVGETTTITLPTTSPYESKVIATSSIPETSTSPVETTSAAQTTEIPSTSTAEETTTVPFPTASLPGITASTTSVIQKTPTALRETTSLAETAAKANATALEETSTVAFPTTSLPESTTVASSLIREISTSARESTSLAETTVITTTTTAEETTTAALPTTSTHKSTAITTSTRAETFTSPLQTGPSEMTAGTTATLAFPTTSPVETTTTLAITTPAPADTSLTETATGVTSILPLTSTVRLETVLSAEPTRIPSASTEVETTTAALLVTYPTATTSAVTSSLAETATVAVTVTSPAETTGTLTPTTAGRKTSTSALETSSPAEIPAALGTTTEWGTLTASPVTAVLAGTTKTSPTATAAERSTAAPITTTPAETTTTYTSTTRQGTTTPALFTTSPAETTTALGVPIRGATTAAISVTTITSLSPTTAALTTVLPTSTPAPAIEHFTVNFTITNLRYDSELGSPHSTRFNATEKVLISLLNPIFENSSIGPAYIRCEVTAYRPVRAGNGTGVDAICTHRRDSTAPPFDRVGVYHEISNKTNGITTLGPYTLDKDSLCVNGYNEAPALPTVLPTSTPAPAIEHFTVNFTITNLRYDSELGSPHSTRFNATEKVLISLLNPIFENSSIGPAYIRCEVTAYRPVRAGNGTRVDAICTYRRDSTAPPFDRVGVYHEISNKTNGITTLGPYTLDKDSLCVNALSLTSPQSPTAVHFTLNFTLTNLRYTTAMGTPGSLKFNSTEKTILYYIEPLLRNSSIGPVYTGCKAMAFRSVNNRDTRIDAVCSYKNNPAVATFDRVTLYHELSGMTKGITKLGPYILESNSLYVNGFRLSDIATTTKPPPTVAPENVGYLLNFKIINVNLTNTDPKSLAYQLLQKDIADKINQLYKKSKLQGRFLFCSVTGLRIGSVVVDCQCYFKSAPNRSEETVLSTFQDGTKNASAQWLGDRYQLQGARVNVLWPVIKPVTQPPVSAEQETFRLNFTITNLFYSSELKQPNSNSHRLNKEKIEKALDNIFRNSSIQKYFTGCSVESFRPISRKMYTGINAVCKFTLDSTSRAFQREEVYEEFKRLTNGVTQLGNSYTLDKDSLLVNDYSPLNTTAGEPGRSVVEEQNQ</sequence>
<feature type="region of interest" description="Disordered" evidence="1">
    <location>
        <begin position="400"/>
        <end position="423"/>
    </location>
</feature>
<dbReference type="InterPro" id="IPR028850">
    <property type="entry name" value="MUC16"/>
</dbReference>
<dbReference type="InterPro" id="IPR000082">
    <property type="entry name" value="SEA_dom"/>
</dbReference>
<dbReference type="SMART" id="SM00200">
    <property type="entry name" value="SEA"/>
    <property type="match status" value="2"/>
</dbReference>
<feature type="compositionally biased region" description="Low complexity" evidence="1">
    <location>
        <begin position="73"/>
        <end position="116"/>
    </location>
</feature>
<reference evidence="4" key="1">
    <citation type="journal article" date="2013" name="Nat. Genet.">
        <title>The draft genomes of soft-shell turtle and green sea turtle yield insights into the development and evolution of the turtle-specific body plan.</title>
        <authorList>
            <person name="Wang Z."/>
            <person name="Pascual-Anaya J."/>
            <person name="Zadissa A."/>
            <person name="Li W."/>
            <person name="Niimura Y."/>
            <person name="Huang Z."/>
            <person name="Li C."/>
            <person name="White S."/>
            <person name="Xiong Z."/>
            <person name="Fang D."/>
            <person name="Wang B."/>
            <person name="Ming Y."/>
            <person name="Chen Y."/>
            <person name="Zheng Y."/>
            <person name="Kuraku S."/>
            <person name="Pignatelli M."/>
            <person name="Herrero J."/>
            <person name="Beal K."/>
            <person name="Nozawa M."/>
            <person name="Li Q."/>
            <person name="Wang J."/>
            <person name="Zhang H."/>
            <person name="Yu L."/>
            <person name="Shigenobu S."/>
            <person name="Wang J."/>
            <person name="Liu J."/>
            <person name="Flicek P."/>
            <person name="Searle S."/>
            <person name="Wang J."/>
            <person name="Kuratani S."/>
            <person name="Yin Y."/>
            <person name="Aken B."/>
            <person name="Zhang G."/>
            <person name="Irie N."/>
        </authorList>
    </citation>
    <scope>NUCLEOTIDE SEQUENCE [LARGE SCALE GENOMIC DNA]</scope>
</reference>